<keyword evidence="12" id="KW-1185">Reference proteome</keyword>
<evidence type="ECO:0000256" key="8">
    <source>
        <dbReference type="PIRSR" id="PIRSR001589-1"/>
    </source>
</evidence>
<comment type="catalytic activity">
    <reaction evidence="7">
        <text>L-aspartate + L-glutamine + ATP + H2O = L-asparagine + L-glutamate + AMP + diphosphate + H(+)</text>
        <dbReference type="Rhea" id="RHEA:12228"/>
        <dbReference type="ChEBI" id="CHEBI:15377"/>
        <dbReference type="ChEBI" id="CHEBI:15378"/>
        <dbReference type="ChEBI" id="CHEBI:29985"/>
        <dbReference type="ChEBI" id="CHEBI:29991"/>
        <dbReference type="ChEBI" id="CHEBI:30616"/>
        <dbReference type="ChEBI" id="CHEBI:33019"/>
        <dbReference type="ChEBI" id="CHEBI:58048"/>
        <dbReference type="ChEBI" id="CHEBI:58359"/>
        <dbReference type="ChEBI" id="CHEBI:456215"/>
        <dbReference type="EC" id="6.3.5.4"/>
    </reaction>
</comment>
<sequence length="645" mass="72141">MCGIAGVLGYNQTTIDPALLSRLDAALQHRGPDGRGFLSYRRPAQIHVAQNPCTLPQGHAGLAHRRLAIFDVSAAGWQPMGTPDGRAYIVFNGAIYNYRELRHELASYGYTFRSQSDTEVLLQAYMHFGPQVLTRLVGMFAFAILDTQTQSLFLARDAFGIKPLYYTSWQGGFAFASEIVPLLSLPGVRRQVHPQRLYRYLRFGVTDDGDQTLFAGIQQLPAAHYLQLSLDTPAPAEPQCYWSVPLDQTSSLSFEQAAETLRSLFLENIRLHLRSDVPLGAALSGGIDSSSIVAAMRRVEGQALALETFSYVAASETLNEESWADMAAQHVGAKAHKTRPTPQDLVADLPRLIEVQGEPFGSTSIYAQMRVFRLAREAGIKVMLDGQGADELMGGYRPHVAAWLASLLRQGRWAAALRLLHRASRLPGLSQRMLLERATGLLGTTQAMQGVSRRLLRSYLYPPWMKAAWFEAHDVVAAPLWQAHGKWLLRDHLHQALTDQSLPMLLRYEDRNSMAFGIESRVPFLTPQLVAFIFTLPEDYLISTDGTSKCVLRRAMRGLTPDPILDRGDKIGFATPEQAWLDALHPWVEDVLYSETAKRISALDLPAVQREWRGVMAGQKPFDSRCWRWLNVICWAAHFEVDCER</sequence>
<dbReference type="NCBIfam" id="TIGR01536">
    <property type="entry name" value="asn_synth_AEB"/>
    <property type="match status" value="1"/>
</dbReference>
<proteinExistence type="inferred from homology"/>
<evidence type="ECO:0000256" key="3">
    <source>
        <dbReference type="ARBA" id="ARBA00012737"/>
    </source>
</evidence>
<dbReference type="InterPro" id="IPR029055">
    <property type="entry name" value="Ntn_hydrolases_N"/>
</dbReference>
<evidence type="ECO:0000256" key="9">
    <source>
        <dbReference type="PIRSR" id="PIRSR001589-2"/>
    </source>
</evidence>
<keyword evidence="8" id="KW-0028">Amino-acid biosynthesis</keyword>
<dbReference type="InterPro" id="IPR001962">
    <property type="entry name" value="Asn_synthase"/>
</dbReference>
<dbReference type="SUPFAM" id="SSF56235">
    <property type="entry name" value="N-terminal nucleophile aminohydrolases (Ntn hydrolases)"/>
    <property type="match status" value="1"/>
</dbReference>
<evidence type="ECO:0000256" key="7">
    <source>
        <dbReference type="ARBA" id="ARBA00048741"/>
    </source>
</evidence>
<evidence type="ECO:0000256" key="2">
    <source>
        <dbReference type="ARBA" id="ARBA00005752"/>
    </source>
</evidence>
<dbReference type="GO" id="GO:0006529">
    <property type="term" value="P:asparagine biosynthetic process"/>
    <property type="evidence" value="ECO:0007669"/>
    <property type="project" value="UniProtKB-KW"/>
</dbReference>
<name>W4LWW9_ENTF1</name>
<comment type="similarity">
    <text evidence="2">Belongs to the asparagine synthetase family.</text>
</comment>
<dbReference type="InterPro" id="IPR017932">
    <property type="entry name" value="GATase_2_dom"/>
</dbReference>
<dbReference type="GO" id="GO:0005524">
    <property type="term" value="F:ATP binding"/>
    <property type="evidence" value="ECO:0007669"/>
    <property type="project" value="UniProtKB-KW"/>
</dbReference>
<comment type="caution">
    <text evidence="11">The sequence shown here is derived from an EMBL/GenBank/DDBJ whole genome shotgun (WGS) entry which is preliminary data.</text>
</comment>
<evidence type="ECO:0000256" key="1">
    <source>
        <dbReference type="ARBA" id="ARBA00005187"/>
    </source>
</evidence>
<feature type="domain" description="Glutamine amidotransferase type-2" evidence="10">
    <location>
        <begin position="2"/>
        <end position="231"/>
    </location>
</feature>
<dbReference type="Pfam" id="PF00733">
    <property type="entry name" value="Asn_synthase"/>
    <property type="match status" value="1"/>
</dbReference>
<dbReference type="CDD" id="cd00712">
    <property type="entry name" value="AsnB"/>
    <property type="match status" value="1"/>
</dbReference>
<evidence type="ECO:0000259" key="10">
    <source>
        <dbReference type="PROSITE" id="PS51278"/>
    </source>
</evidence>
<keyword evidence="6 8" id="KW-0315">Glutamine amidotransferase</keyword>
<feature type="binding site" evidence="9">
    <location>
        <position position="117"/>
    </location>
    <ligand>
        <name>L-glutamine</name>
        <dbReference type="ChEBI" id="CHEBI:58359"/>
    </ligand>
</feature>
<dbReference type="Gene3D" id="3.40.50.620">
    <property type="entry name" value="HUPs"/>
    <property type="match status" value="1"/>
</dbReference>
<dbReference type="PANTHER" id="PTHR43284:SF1">
    <property type="entry name" value="ASPARAGINE SYNTHETASE"/>
    <property type="match status" value="1"/>
</dbReference>
<dbReference type="AlphaFoldDB" id="W4LWW9"/>
<dbReference type="Gene3D" id="3.60.20.10">
    <property type="entry name" value="Glutamine Phosphoribosylpyrophosphate, subunit 1, domain 1"/>
    <property type="match status" value="1"/>
</dbReference>
<dbReference type="InterPro" id="IPR033738">
    <property type="entry name" value="AsnB_N"/>
</dbReference>
<dbReference type="SUPFAM" id="SSF52402">
    <property type="entry name" value="Adenine nucleotide alpha hydrolases-like"/>
    <property type="match status" value="1"/>
</dbReference>
<evidence type="ECO:0000256" key="6">
    <source>
        <dbReference type="ARBA" id="ARBA00022962"/>
    </source>
</evidence>
<comment type="pathway">
    <text evidence="1">Amino-acid biosynthesis; L-asparagine biosynthesis; L-asparagine from L-aspartate (L-Gln route): step 1/1.</text>
</comment>
<dbReference type="PATRIC" id="fig|1429438.4.peg.755"/>
<protein>
    <recommendedName>
        <fullName evidence="3">asparagine synthase (glutamine-hydrolyzing)</fullName>
        <ecNumber evidence="3">6.3.5.4</ecNumber>
    </recommendedName>
</protein>
<dbReference type="GO" id="GO:0004066">
    <property type="term" value="F:asparagine synthase (glutamine-hydrolyzing) activity"/>
    <property type="evidence" value="ECO:0007669"/>
    <property type="project" value="UniProtKB-EC"/>
</dbReference>
<evidence type="ECO:0000313" key="12">
    <source>
        <dbReference type="Proteomes" id="UP000019141"/>
    </source>
</evidence>
<dbReference type="EMBL" id="AZHW01000123">
    <property type="protein sequence ID" value="ETX02609.1"/>
    <property type="molecule type" value="Genomic_DNA"/>
</dbReference>
<dbReference type="InterPro" id="IPR051786">
    <property type="entry name" value="ASN_synthetase/amidase"/>
</dbReference>
<keyword evidence="8" id="KW-0061">Asparagine biosynthesis</keyword>
<dbReference type="EC" id="6.3.5.4" evidence="3"/>
<dbReference type="HOGENOM" id="CLU_014658_3_3_7"/>
<organism evidence="11 12">
    <name type="scientific">Entotheonella factor</name>
    <dbReference type="NCBI Taxonomy" id="1429438"/>
    <lineage>
        <taxon>Bacteria</taxon>
        <taxon>Pseudomonadati</taxon>
        <taxon>Nitrospinota/Tectimicrobiota group</taxon>
        <taxon>Candidatus Tectimicrobiota</taxon>
        <taxon>Candidatus Entotheonellia</taxon>
        <taxon>Candidatus Entotheonellales</taxon>
        <taxon>Candidatus Entotheonellaceae</taxon>
        <taxon>Candidatus Entotheonella</taxon>
    </lineage>
</organism>
<evidence type="ECO:0000256" key="5">
    <source>
        <dbReference type="ARBA" id="ARBA00022840"/>
    </source>
</evidence>
<dbReference type="PIRSF" id="PIRSF001589">
    <property type="entry name" value="Asn_synthetase_glu-h"/>
    <property type="match status" value="1"/>
</dbReference>
<keyword evidence="4 9" id="KW-0547">Nucleotide-binding</keyword>
<dbReference type="InterPro" id="IPR006426">
    <property type="entry name" value="Asn_synth_AEB"/>
</dbReference>
<dbReference type="Pfam" id="PF13537">
    <property type="entry name" value="GATase_7"/>
    <property type="match status" value="1"/>
</dbReference>
<dbReference type="CDD" id="cd01991">
    <property type="entry name" value="Asn_synthase_B_C"/>
    <property type="match status" value="1"/>
</dbReference>
<evidence type="ECO:0000313" key="11">
    <source>
        <dbReference type="EMBL" id="ETX02609.1"/>
    </source>
</evidence>
<dbReference type="GO" id="GO:0005829">
    <property type="term" value="C:cytosol"/>
    <property type="evidence" value="ECO:0007669"/>
    <property type="project" value="TreeGrafter"/>
</dbReference>
<dbReference type="PANTHER" id="PTHR43284">
    <property type="entry name" value="ASPARAGINE SYNTHETASE (GLUTAMINE-HYDROLYZING)"/>
    <property type="match status" value="1"/>
</dbReference>
<accession>W4LWW9</accession>
<feature type="active site" description="For GATase activity" evidence="8">
    <location>
        <position position="2"/>
    </location>
</feature>
<gene>
    <name evidence="11" type="ORF">ETSY1_02955</name>
</gene>
<reference evidence="11 12" key="1">
    <citation type="journal article" date="2014" name="Nature">
        <title>An environmental bacterial taxon with a large and distinct metabolic repertoire.</title>
        <authorList>
            <person name="Wilson M.C."/>
            <person name="Mori T."/>
            <person name="Ruckert C."/>
            <person name="Uria A.R."/>
            <person name="Helf M.J."/>
            <person name="Takada K."/>
            <person name="Gernert C."/>
            <person name="Steffens U.A."/>
            <person name="Heycke N."/>
            <person name="Schmitt S."/>
            <person name="Rinke C."/>
            <person name="Helfrich E.J."/>
            <person name="Brachmann A.O."/>
            <person name="Gurgui C."/>
            <person name="Wakimoto T."/>
            <person name="Kracht M."/>
            <person name="Crusemann M."/>
            <person name="Hentschel U."/>
            <person name="Abe I."/>
            <person name="Matsunaga S."/>
            <person name="Kalinowski J."/>
            <person name="Takeyama H."/>
            <person name="Piel J."/>
        </authorList>
    </citation>
    <scope>NUCLEOTIDE SEQUENCE [LARGE SCALE GENOMIC DNA]</scope>
    <source>
        <strain evidence="12">TSY1</strain>
    </source>
</reference>
<evidence type="ECO:0000256" key="4">
    <source>
        <dbReference type="ARBA" id="ARBA00022741"/>
    </source>
</evidence>
<dbReference type="PROSITE" id="PS51278">
    <property type="entry name" value="GATASE_TYPE_2"/>
    <property type="match status" value="1"/>
</dbReference>
<dbReference type="InterPro" id="IPR014729">
    <property type="entry name" value="Rossmann-like_a/b/a_fold"/>
</dbReference>
<keyword evidence="5 9" id="KW-0067">ATP-binding</keyword>
<dbReference type="Proteomes" id="UP000019141">
    <property type="component" value="Unassembled WGS sequence"/>
</dbReference>